<dbReference type="InterPro" id="IPR005586">
    <property type="entry name" value="ABC_trans_aux"/>
</dbReference>
<feature type="domain" description="ABC-type transport auxiliary lipoprotein component" evidence="2">
    <location>
        <begin position="25"/>
        <end position="179"/>
    </location>
</feature>
<keyword evidence="4" id="KW-1185">Reference proteome</keyword>
<proteinExistence type="predicted"/>
<evidence type="ECO:0000256" key="1">
    <source>
        <dbReference type="SAM" id="SignalP"/>
    </source>
</evidence>
<dbReference type="Proteomes" id="UP001596473">
    <property type="component" value="Unassembled WGS sequence"/>
</dbReference>
<name>A0ABW2R0I0_9NEIS</name>
<evidence type="ECO:0000259" key="2">
    <source>
        <dbReference type="Pfam" id="PF03886"/>
    </source>
</evidence>
<dbReference type="Gene3D" id="3.40.50.10610">
    <property type="entry name" value="ABC-type transport auxiliary lipoprotein component"/>
    <property type="match status" value="1"/>
</dbReference>
<evidence type="ECO:0000313" key="3">
    <source>
        <dbReference type="EMBL" id="MFC7420689.1"/>
    </source>
</evidence>
<evidence type="ECO:0000313" key="4">
    <source>
        <dbReference type="Proteomes" id="UP001596473"/>
    </source>
</evidence>
<dbReference type="Pfam" id="PF03886">
    <property type="entry name" value="ABC_trans_aux"/>
    <property type="match status" value="1"/>
</dbReference>
<feature type="chain" id="PRO_5045182108" evidence="1">
    <location>
        <begin position="24"/>
        <end position="183"/>
    </location>
</feature>
<keyword evidence="1" id="KW-0732">Signal</keyword>
<gene>
    <name evidence="3" type="ORF">ACFQNF_12495</name>
</gene>
<feature type="signal peptide" evidence="1">
    <location>
        <begin position="1"/>
        <end position="23"/>
    </location>
</feature>
<protein>
    <submittedName>
        <fullName evidence="3">Membrane integrity-associated transporter subunit PqiC</fullName>
    </submittedName>
</protein>
<accession>A0ABW2R0I0</accession>
<dbReference type="SUPFAM" id="SSF159594">
    <property type="entry name" value="XCC0632-like"/>
    <property type="match status" value="1"/>
</dbReference>
<comment type="caution">
    <text evidence="3">The sequence shown here is derived from an EMBL/GenBank/DDBJ whole genome shotgun (WGS) entry which is preliminary data.</text>
</comment>
<dbReference type="RefSeq" id="WP_380188284.1">
    <property type="nucleotide sequence ID" value="NZ_JBHTBQ010000026.1"/>
</dbReference>
<organism evidence="3 4">
    <name type="scientific">Iodobacter arcticus</name>
    <dbReference type="NCBI Taxonomy" id="590593"/>
    <lineage>
        <taxon>Bacteria</taxon>
        <taxon>Pseudomonadati</taxon>
        <taxon>Pseudomonadota</taxon>
        <taxon>Betaproteobacteria</taxon>
        <taxon>Neisseriales</taxon>
        <taxon>Chitinibacteraceae</taxon>
        <taxon>Iodobacter</taxon>
    </lineage>
</organism>
<dbReference type="PROSITE" id="PS51257">
    <property type="entry name" value="PROKAR_LIPOPROTEIN"/>
    <property type="match status" value="1"/>
</dbReference>
<reference evidence="4" key="1">
    <citation type="journal article" date="2019" name="Int. J. Syst. Evol. Microbiol.">
        <title>The Global Catalogue of Microorganisms (GCM) 10K type strain sequencing project: providing services to taxonomists for standard genome sequencing and annotation.</title>
        <authorList>
            <consortium name="The Broad Institute Genomics Platform"/>
            <consortium name="The Broad Institute Genome Sequencing Center for Infectious Disease"/>
            <person name="Wu L."/>
            <person name="Ma J."/>
        </authorList>
    </citation>
    <scope>NUCLEOTIDE SEQUENCE [LARGE SCALE GENOMIC DNA]</scope>
    <source>
        <strain evidence="4">CCUG 62945</strain>
    </source>
</reference>
<dbReference type="EMBL" id="JBHTBQ010000026">
    <property type="protein sequence ID" value="MFC7420689.1"/>
    <property type="molecule type" value="Genomic_DNA"/>
</dbReference>
<sequence length="183" mass="20171">MKTRIILALLCLLTACSSVPVTRYYRLPDVPLPPTLAGSVDRPVVLLDIKLADFLSAGGIAYQQGEVGLTLAQQNLWAERVQEGVKRVLVARMQQYQPNQLWLGSAPDARISTLTIELSQFNGRDDGKALLGGRWTLRNAEQKLLMQSPFYLEVAQQGAGYDALVLALSEGLDRLSQNISKDF</sequence>